<dbReference type="NCBIfam" id="NF045542">
    <property type="entry name" value="Clp_rel_HeadMat"/>
    <property type="match status" value="1"/>
</dbReference>
<evidence type="ECO:0000256" key="3">
    <source>
        <dbReference type="ARBA" id="ARBA00022670"/>
    </source>
</evidence>
<dbReference type="GO" id="GO:0006515">
    <property type="term" value="P:protein quality control for misfolded or incompletely synthesized proteins"/>
    <property type="evidence" value="ECO:0007669"/>
    <property type="project" value="TreeGrafter"/>
</dbReference>
<keyword evidence="7" id="KW-0472">Membrane</keyword>
<dbReference type="PRINTS" id="PR00127">
    <property type="entry name" value="CLPPROTEASEP"/>
</dbReference>
<protein>
    <recommendedName>
        <fullName evidence="6">ATP-dependent Clp protease proteolytic subunit</fullName>
    </recommendedName>
</protein>
<evidence type="ECO:0000256" key="6">
    <source>
        <dbReference type="RuleBase" id="RU003567"/>
    </source>
</evidence>
<dbReference type="PATRIC" id="fig|33934.7.peg.691"/>
<dbReference type="InterPro" id="IPR023562">
    <property type="entry name" value="ClpP/TepA"/>
</dbReference>
<dbReference type="PANTHER" id="PTHR10381:SF70">
    <property type="entry name" value="ATP-DEPENDENT CLP PROTEASE PROTEOLYTIC SUBUNIT"/>
    <property type="match status" value="1"/>
</dbReference>
<accession>A0A178TE17</accession>
<sequence length="244" mass="27350">MKVKGKDNIVNLLQVKNFTETSADLYFYGDIVSSWWGAWDDTDQYPSSVRDFLNEAKGKNLNIYINSGGGAVFAGMAIYNMLKRHEGYKTVYVDGVAASIASVIALAGDKVIIPANAYFMIHKPWTSAYGNANDFREIADMLDKLEEGILNVYKEHLVDGVDIETIKEMVANETWMTGEEAAKYFNVEVGQAIEAVAYSGEMLNKFTNAPKILKEQMNRVHEQSLAEYRARLNFLKLKGGMIDE</sequence>
<keyword evidence="7" id="KW-0812">Transmembrane</keyword>
<keyword evidence="3 8" id="KW-0645">Protease</keyword>
<dbReference type="Gene3D" id="3.90.226.10">
    <property type="entry name" value="2-enoyl-CoA Hydratase, Chain A, domain 1"/>
    <property type="match status" value="1"/>
</dbReference>
<evidence type="ECO:0000256" key="2">
    <source>
        <dbReference type="ARBA" id="ARBA00022490"/>
    </source>
</evidence>
<reference evidence="8 9" key="1">
    <citation type="submission" date="2016-03" db="EMBL/GenBank/DDBJ databases">
        <title>Spore heat resistance.</title>
        <authorList>
            <person name="Boekhorst J."/>
            <person name="Berendsen E.M."/>
            <person name="Wells-Bennik M.H."/>
            <person name="Kuipers O.P."/>
        </authorList>
    </citation>
    <scope>NUCLEOTIDE SEQUENCE [LARGE SCALE GENOMIC DNA]</scope>
    <source>
        <strain evidence="8 9">AF16</strain>
    </source>
</reference>
<keyword evidence="7" id="KW-1133">Transmembrane helix</keyword>
<evidence type="ECO:0000256" key="5">
    <source>
        <dbReference type="ARBA" id="ARBA00022825"/>
    </source>
</evidence>
<organism evidence="8 9">
    <name type="scientific">Anoxybacillus flavithermus</name>
    <dbReference type="NCBI Taxonomy" id="33934"/>
    <lineage>
        <taxon>Bacteria</taxon>
        <taxon>Bacillati</taxon>
        <taxon>Bacillota</taxon>
        <taxon>Bacilli</taxon>
        <taxon>Bacillales</taxon>
        <taxon>Anoxybacillaceae</taxon>
        <taxon>Anoxybacillus</taxon>
    </lineage>
</organism>
<dbReference type="RefSeq" id="WP_064214174.1">
    <property type="nucleotide sequence ID" value="NZ_LUCQ01000080.1"/>
</dbReference>
<proteinExistence type="inferred from homology"/>
<dbReference type="GO" id="GO:0004176">
    <property type="term" value="F:ATP-dependent peptidase activity"/>
    <property type="evidence" value="ECO:0007669"/>
    <property type="project" value="InterPro"/>
</dbReference>
<dbReference type="CDD" id="cd07016">
    <property type="entry name" value="S14_ClpP_1"/>
    <property type="match status" value="1"/>
</dbReference>
<feature type="transmembrane region" description="Helical" evidence="7">
    <location>
        <begin position="63"/>
        <end position="82"/>
    </location>
</feature>
<evidence type="ECO:0000313" key="8">
    <source>
        <dbReference type="EMBL" id="OAO79826.1"/>
    </source>
</evidence>
<dbReference type="AlphaFoldDB" id="A0A178TE17"/>
<keyword evidence="5" id="KW-0720">Serine protease</keyword>
<keyword evidence="2" id="KW-0963">Cytoplasm</keyword>
<comment type="similarity">
    <text evidence="1 6">Belongs to the peptidase S14 family.</text>
</comment>
<keyword evidence="4" id="KW-0378">Hydrolase</keyword>
<dbReference type="SUPFAM" id="SSF52096">
    <property type="entry name" value="ClpP/crotonase"/>
    <property type="match status" value="1"/>
</dbReference>
<dbReference type="InterPro" id="IPR029045">
    <property type="entry name" value="ClpP/crotonase-like_dom_sf"/>
</dbReference>
<dbReference type="InterPro" id="IPR001907">
    <property type="entry name" value="ClpP"/>
</dbReference>
<evidence type="ECO:0000256" key="1">
    <source>
        <dbReference type="ARBA" id="ARBA00007039"/>
    </source>
</evidence>
<evidence type="ECO:0000256" key="7">
    <source>
        <dbReference type="SAM" id="Phobius"/>
    </source>
</evidence>
<dbReference type="GO" id="GO:0004252">
    <property type="term" value="F:serine-type endopeptidase activity"/>
    <property type="evidence" value="ECO:0007669"/>
    <property type="project" value="InterPro"/>
</dbReference>
<keyword evidence="9" id="KW-1185">Reference proteome</keyword>
<dbReference type="OrthoDB" id="9806592at2"/>
<dbReference type="GO" id="GO:0051117">
    <property type="term" value="F:ATPase binding"/>
    <property type="evidence" value="ECO:0007669"/>
    <property type="project" value="TreeGrafter"/>
</dbReference>
<comment type="caution">
    <text evidence="8">The sequence shown here is derived from an EMBL/GenBank/DDBJ whole genome shotgun (WGS) entry which is preliminary data.</text>
</comment>
<evidence type="ECO:0000256" key="4">
    <source>
        <dbReference type="ARBA" id="ARBA00022801"/>
    </source>
</evidence>
<gene>
    <name evidence="8" type="ORF">TAF16_1337</name>
</gene>
<name>A0A178TE17_9BACL</name>
<dbReference type="Pfam" id="PF00574">
    <property type="entry name" value="CLP_protease"/>
    <property type="match status" value="1"/>
</dbReference>
<dbReference type="GO" id="GO:0009368">
    <property type="term" value="C:endopeptidase Clp complex"/>
    <property type="evidence" value="ECO:0007669"/>
    <property type="project" value="TreeGrafter"/>
</dbReference>
<evidence type="ECO:0000313" key="9">
    <source>
        <dbReference type="Proteomes" id="UP000078336"/>
    </source>
</evidence>
<dbReference type="Proteomes" id="UP000078336">
    <property type="component" value="Unassembled WGS sequence"/>
</dbReference>
<dbReference type="PANTHER" id="PTHR10381">
    <property type="entry name" value="ATP-DEPENDENT CLP PROTEASE PROTEOLYTIC SUBUNIT"/>
    <property type="match status" value="1"/>
</dbReference>
<dbReference type="EMBL" id="LUCQ01000080">
    <property type="protein sequence ID" value="OAO79826.1"/>
    <property type="molecule type" value="Genomic_DNA"/>
</dbReference>